<feature type="region of interest" description="Disordered" evidence="1">
    <location>
        <begin position="288"/>
        <end position="316"/>
    </location>
</feature>
<accession>A0A0D0C6I9</accession>
<feature type="compositionally biased region" description="Low complexity" evidence="1">
    <location>
        <begin position="39"/>
        <end position="56"/>
    </location>
</feature>
<evidence type="ECO:0000256" key="1">
    <source>
        <dbReference type="SAM" id="MobiDB-lite"/>
    </source>
</evidence>
<feature type="compositionally biased region" description="Polar residues" evidence="1">
    <location>
        <begin position="151"/>
        <end position="165"/>
    </location>
</feature>
<feature type="compositionally biased region" description="Polar residues" evidence="1">
    <location>
        <begin position="106"/>
        <end position="117"/>
    </location>
</feature>
<protein>
    <submittedName>
        <fullName evidence="2">Uncharacterized protein</fullName>
    </submittedName>
</protein>
<proteinExistence type="predicted"/>
<dbReference type="Proteomes" id="UP000053593">
    <property type="component" value="Unassembled WGS sequence"/>
</dbReference>
<gene>
    <name evidence="2" type="ORF">GYMLUDRAFT_451479</name>
</gene>
<evidence type="ECO:0000313" key="3">
    <source>
        <dbReference type="Proteomes" id="UP000053593"/>
    </source>
</evidence>
<reference evidence="2 3" key="1">
    <citation type="submission" date="2014-04" db="EMBL/GenBank/DDBJ databases">
        <title>Evolutionary Origins and Diversification of the Mycorrhizal Mutualists.</title>
        <authorList>
            <consortium name="DOE Joint Genome Institute"/>
            <consortium name="Mycorrhizal Genomics Consortium"/>
            <person name="Kohler A."/>
            <person name="Kuo A."/>
            <person name="Nagy L.G."/>
            <person name="Floudas D."/>
            <person name="Copeland A."/>
            <person name="Barry K.W."/>
            <person name="Cichocki N."/>
            <person name="Veneault-Fourrey C."/>
            <person name="LaButti K."/>
            <person name="Lindquist E.A."/>
            <person name="Lipzen A."/>
            <person name="Lundell T."/>
            <person name="Morin E."/>
            <person name="Murat C."/>
            <person name="Riley R."/>
            <person name="Ohm R."/>
            <person name="Sun H."/>
            <person name="Tunlid A."/>
            <person name="Henrissat B."/>
            <person name="Grigoriev I.V."/>
            <person name="Hibbett D.S."/>
            <person name="Martin F."/>
        </authorList>
    </citation>
    <scope>NUCLEOTIDE SEQUENCE [LARGE SCALE GENOMIC DNA]</scope>
    <source>
        <strain evidence="2 3">FD-317 M1</strain>
    </source>
</reference>
<feature type="region of interest" description="Disordered" evidence="1">
    <location>
        <begin position="148"/>
        <end position="269"/>
    </location>
</feature>
<sequence length="449" mass="47309">MTSLLPSSSFVTAVAAPLAAPLQSHPVSASTKEEPDSTSSMQPISAPSIPSSQLPSFSLPATATPNPSPVALTPVSAATILPHSKSRKKKKALLAELQNLDDPNAASLTEVQSTRSSAPLVPSMIDIHQGQSLPSETASSATPTATLANFDDQSAPSPQNTQPHPSTTPPLELSVDAQPVQSSSGDSTCPAVPEATPVVPTSGSFRQVEGHSSIGPERARSVSSAPNFLDGPLKSQSPVLERATKIQLRPSSSPVLDRAPGSHSPATNFLDQAFTSPPPSLSLAHLTAPSNSVAVEHQPAERRQMPSHDVQESVEMTSLKPTEKIKDAMEVDSDPLVGGETADKTTDDAMDVDVVQQIPSMDSMLPMPLSAESAPSAASAPLVRGNNKIQICQNGDLSGYVFCLHIHTPTLAQVQKLNKMLQDETEWEEWKRSVSGPINIPPSRFLQEM</sequence>
<dbReference type="EMBL" id="KN834763">
    <property type="protein sequence ID" value="KIK63766.1"/>
    <property type="molecule type" value="Genomic_DNA"/>
</dbReference>
<evidence type="ECO:0000313" key="2">
    <source>
        <dbReference type="EMBL" id="KIK63766.1"/>
    </source>
</evidence>
<keyword evidence="3" id="KW-1185">Reference proteome</keyword>
<organism evidence="2 3">
    <name type="scientific">Collybiopsis luxurians FD-317 M1</name>
    <dbReference type="NCBI Taxonomy" id="944289"/>
    <lineage>
        <taxon>Eukaryota</taxon>
        <taxon>Fungi</taxon>
        <taxon>Dikarya</taxon>
        <taxon>Basidiomycota</taxon>
        <taxon>Agaricomycotina</taxon>
        <taxon>Agaricomycetes</taxon>
        <taxon>Agaricomycetidae</taxon>
        <taxon>Agaricales</taxon>
        <taxon>Marasmiineae</taxon>
        <taxon>Omphalotaceae</taxon>
        <taxon>Collybiopsis</taxon>
        <taxon>Collybiopsis luxurians</taxon>
    </lineage>
</organism>
<feature type="region of interest" description="Disordered" evidence="1">
    <location>
        <begin position="21"/>
        <end position="119"/>
    </location>
</feature>
<feature type="compositionally biased region" description="Basic and acidic residues" evidence="1">
    <location>
        <begin position="298"/>
        <end position="311"/>
    </location>
</feature>
<name>A0A0D0C6I9_9AGAR</name>
<feature type="compositionally biased region" description="Low complexity" evidence="1">
    <location>
        <begin position="190"/>
        <end position="201"/>
    </location>
</feature>
<dbReference type="HOGENOM" id="CLU_609806_0_0_1"/>
<dbReference type="AlphaFoldDB" id="A0A0D0C6I9"/>
<dbReference type="OrthoDB" id="3040699at2759"/>